<feature type="signal peptide" evidence="1">
    <location>
        <begin position="1"/>
        <end position="21"/>
    </location>
</feature>
<dbReference type="STRING" id="410332.SAMN04488550_0823"/>
<evidence type="ECO:0000313" key="3">
    <source>
        <dbReference type="Proteomes" id="UP000035009"/>
    </source>
</evidence>
<feature type="chain" id="PRO_5004040953" evidence="1">
    <location>
        <begin position="22"/>
        <end position="326"/>
    </location>
</feature>
<accession>M3VF94</accession>
<evidence type="ECO:0000313" key="2">
    <source>
        <dbReference type="EMBL" id="GAC79909.1"/>
    </source>
</evidence>
<evidence type="ECO:0000256" key="1">
    <source>
        <dbReference type="SAM" id="SignalP"/>
    </source>
</evidence>
<gene>
    <name evidence="2" type="ORF">GM1_013_00440</name>
</gene>
<name>M3VF94_GORML</name>
<keyword evidence="3" id="KW-1185">Reference proteome</keyword>
<keyword evidence="1" id="KW-0732">Signal</keyword>
<dbReference type="AlphaFoldDB" id="M3VF94"/>
<dbReference type="EMBL" id="BAOP01000013">
    <property type="protein sequence ID" value="GAC79909.1"/>
    <property type="molecule type" value="Genomic_DNA"/>
</dbReference>
<sequence length="326" mass="34204">MRGQAATVLVVVLMMILAACGDSTETSPDGVATVTVTAGASSQATSCTDAIPEVTGPFTTSQSGTYFHPEKPTQSGGDSCFGFRVYDGSLGDASGPAGTGSSTGQILVVFVNGSPVVDPRPYVMQTIRVTQWSGNQLDVQLDLRERGIDPESWADVPYRKSGTSVQASIPDQGSRTYITSFVSTGAVPTTSTSSGSTVPLERFRSGNQSAFQSPTGAIVCVSHETSFRCETPNAPHRVSKDLVCGIYPAQYETANSNVFMWRPTGACTTTLQGQWATPHGVLQYSEKVTVPVSGGTLTCSSSTAGFRCVTPDGKGFTVSRESFARI</sequence>
<proteinExistence type="predicted"/>
<organism evidence="2 3">
    <name type="scientific">Gordonia malaquae NBRC 108250</name>
    <dbReference type="NCBI Taxonomy" id="1223542"/>
    <lineage>
        <taxon>Bacteria</taxon>
        <taxon>Bacillati</taxon>
        <taxon>Actinomycetota</taxon>
        <taxon>Actinomycetes</taxon>
        <taxon>Mycobacteriales</taxon>
        <taxon>Gordoniaceae</taxon>
        <taxon>Gordonia</taxon>
    </lineage>
</organism>
<dbReference type="PROSITE" id="PS51257">
    <property type="entry name" value="PROKAR_LIPOPROTEIN"/>
    <property type="match status" value="1"/>
</dbReference>
<dbReference type="Proteomes" id="UP000035009">
    <property type="component" value="Unassembled WGS sequence"/>
</dbReference>
<protein>
    <submittedName>
        <fullName evidence="2">Uncharacterized protein</fullName>
    </submittedName>
</protein>
<comment type="caution">
    <text evidence="2">The sequence shown here is derived from an EMBL/GenBank/DDBJ whole genome shotgun (WGS) entry which is preliminary data.</text>
</comment>
<reference evidence="2 3" key="1">
    <citation type="submission" date="2013-02" db="EMBL/GenBank/DDBJ databases">
        <title>Whole genome shotgun sequence of Gordonia malaquae NBRC 108250.</title>
        <authorList>
            <person name="Yoshida I."/>
            <person name="Hosoyama A."/>
            <person name="Tsuchikane K."/>
            <person name="Ando Y."/>
            <person name="Baba S."/>
            <person name="Ohji S."/>
            <person name="Hamada M."/>
            <person name="Tamura T."/>
            <person name="Yamazoe A."/>
            <person name="Yamazaki S."/>
            <person name="Fujita N."/>
        </authorList>
    </citation>
    <scope>NUCLEOTIDE SEQUENCE [LARGE SCALE GENOMIC DNA]</scope>
    <source>
        <strain evidence="2 3">NBRC 108250</strain>
    </source>
</reference>
<dbReference type="eggNOG" id="ENOG5031WDE">
    <property type="taxonomic scope" value="Bacteria"/>
</dbReference>